<dbReference type="AlphaFoldDB" id="A0A8J2MBZ4"/>
<reference evidence="4" key="1">
    <citation type="submission" date="2021-06" db="EMBL/GenBank/DDBJ databases">
        <authorList>
            <person name="Hodson N. C."/>
            <person name="Mongue J. A."/>
            <person name="Jaron S. K."/>
        </authorList>
    </citation>
    <scope>NUCLEOTIDE SEQUENCE</scope>
</reference>
<sequence length="1170" mass="133642">MGLCHSEFADSVIEDSRESPPPFPVTDNGNDDDEELVGNRKNTKELYSYIDKFQDQNYERLLKTFQSDKQLFILNQLLMCIQFFQNFEKSLILAKDFKRIKEHEINEKLAKLVPEGVIEGDRRVVLMHGMGEILAQNFIYRPQADSKGKENVYEAFESLYKKKAKTETFTCEGILPLDFFMNYDNFEVYTRRQFLDLQENDYSISPSDSPIFRICMMEPDRENKLPRGYVSLLMENSSTCPVSIRTRNTSGSYTSAVDTLDVLSEGKSYTSSYYSEEEDTLSTINMQPGEKLLHRLSKKMNPPDPSPHLQIPSTSAKREESSTPHDVINNLKFEGFLPKNYPSPDKKTLTGLSLAGIDESENPKIQINGPQLTPLRIEQSHSRADVKNNLFFPNETTSSSLDRPGFLRTPSTRKPQPIPTHGPDLPPRSQLQSPTGSFTMFGGRIPALTVTASTDIYKQYQELQDLSLIPRRQKLIIGLGNPSISPEYLINEKVEKEDDKFGDESSSDSDDSSNSNQGPPSVESDDFVIRTYLNSSQFSSVSFSDFSLIGTKIGINSTVLQNAQVLHTTIRCSVNYKLPKEDERDYNLLYTFTPSLHSKSWPQSTLMHFRHRLLRTKYFQDGPRSEPVLRPEELSWPSRIQIESIEGLGCGIIPECSHSSKTRPEEPKEWRLIFPQGESLLLNTLKHVHWRAYIFMALLFRAFVFPMGPSGVGLEHIRNLIYQMCEQDYIFWNEEESGAHLRAILDRLYECLGNRRMPNFFIPTCDMFKRAQPESTRVQALLSNIRENLIIYSIYALRNLTCLQKKENVFPIPNLKRLYNLITYPDTELLYIINPNLRRLSGAPEPQLNDTNNNKKKKKNKKKSQLQSSLIQSPEQMETHFQSLLQSKSEEMDGHRKKLKHKYDKYLQKISELEEVARKKQEALEDTTVIPVKERRKSIDLDKFPVTKVKNLRVVLIIEFFIQHFLKMAEKAITFRAFSEATMYTLHVENLCKLLSGMRLVGTNMGPTRINEFKVHCEDLRRQLGPKMAEYVRSKLSHLDLPDGTSALFLTPGAASAPEPKTSNFTFASRQLPTPPPPASSHGGSMRKFDGDFGITLPSPTNEDGFLASNFEPEIHNEFELPQEDSLKPQRRQSVAFGAVSIVTSKQPSPANRRNSLFGEPIMIGAADIY</sequence>
<dbReference type="Proteomes" id="UP000708208">
    <property type="component" value="Unassembled WGS sequence"/>
</dbReference>
<dbReference type="PANTHER" id="PTHR10656:SF69">
    <property type="entry name" value="MAB-21-LIKE HHH_H2TH-LIKE DOMAIN-CONTAINING PROTEIN"/>
    <property type="match status" value="1"/>
</dbReference>
<dbReference type="EMBL" id="CAJVCH010571183">
    <property type="protein sequence ID" value="CAG7836871.1"/>
    <property type="molecule type" value="Genomic_DNA"/>
</dbReference>
<feature type="compositionally biased region" description="Pro residues" evidence="2">
    <location>
        <begin position="416"/>
        <end position="426"/>
    </location>
</feature>
<name>A0A8J2MBZ4_9HEXA</name>
<dbReference type="PANTHER" id="PTHR10656">
    <property type="entry name" value="CELL FATE DETERMINING PROTEIN MAB21-RELATED"/>
    <property type="match status" value="1"/>
</dbReference>
<proteinExistence type="predicted"/>
<feature type="region of interest" description="Disordered" evidence="2">
    <location>
        <begin position="497"/>
        <end position="524"/>
    </location>
</feature>
<keyword evidence="1" id="KW-0175">Coiled coil</keyword>
<dbReference type="InterPro" id="IPR046906">
    <property type="entry name" value="Mab-21_HhH/H2TH-like"/>
</dbReference>
<organism evidence="4 5">
    <name type="scientific">Allacma fusca</name>
    <dbReference type="NCBI Taxonomy" id="39272"/>
    <lineage>
        <taxon>Eukaryota</taxon>
        <taxon>Metazoa</taxon>
        <taxon>Ecdysozoa</taxon>
        <taxon>Arthropoda</taxon>
        <taxon>Hexapoda</taxon>
        <taxon>Collembola</taxon>
        <taxon>Symphypleona</taxon>
        <taxon>Sminthuridae</taxon>
        <taxon>Allacma</taxon>
    </lineage>
</organism>
<feature type="region of interest" description="Disordered" evidence="2">
    <location>
        <begin position="393"/>
        <end position="435"/>
    </location>
</feature>
<feature type="region of interest" description="Disordered" evidence="2">
    <location>
        <begin position="12"/>
        <end position="36"/>
    </location>
</feature>
<dbReference type="Pfam" id="PF20266">
    <property type="entry name" value="Mab-21_C"/>
    <property type="match status" value="1"/>
</dbReference>
<evidence type="ECO:0000256" key="1">
    <source>
        <dbReference type="SAM" id="Coils"/>
    </source>
</evidence>
<evidence type="ECO:0000259" key="3">
    <source>
        <dbReference type="Pfam" id="PF20266"/>
    </source>
</evidence>
<feature type="domain" description="Mab-21-like HhH/H2TH-like" evidence="3">
    <location>
        <begin position="715"/>
        <end position="776"/>
    </location>
</feature>
<accession>A0A8J2MBZ4</accession>
<feature type="compositionally biased region" description="Polar residues" evidence="2">
    <location>
        <begin position="865"/>
        <end position="876"/>
    </location>
</feature>
<feature type="region of interest" description="Disordered" evidence="2">
    <location>
        <begin position="842"/>
        <end position="876"/>
    </location>
</feature>
<keyword evidence="5" id="KW-1185">Reference proteome</keyword>
<gene>
    <name evidence="4" type="ORF">AFUS01_LOCUS46063</name>
</gene>
<dbReference type="OrthoDB" id="6112914at2759"/>
<protein>
    <recommendedName>
        <fullName evidence="3">Mab-21-like HhH/H2TH-like domain-containing protein</fullName>
    </recommendedName>
</protein>
<dbReference type="SMART" id="SM01265">
    <property type="entry name" value="Mab-21"/>
    <property type="match status" value="1"/>
</dbReference>
<evidence type="ECO:0000256" key="2">
    <source>
        <dbReference type="SAM" id="MobiDB-lite"/>
    </source>
</evidence>
<comment type="caution">
    <text evidence="4">The sequence shown here is derived from an EMBL/GenBank/DDBJ whole genome shotgun (WGS) entry which is preliminary data.</text>
</comment>
<feature type="region of interest" description="Disordered" evidence="2">
    <location>
        <begin position="297"/>
        <end position="325"/>
    </location>
</feature>
<evidence type="ECO:0000313" key="5">
    <source>
        <dbReference type="Proteomes" id="UP000708208"/>
    </source>
</evidence>
<dbReference type="InterPro" id="IPR024810">
    <property type="entry name" value="MAB21L/cGLR"/>
</dbReference>
<feature type="coiled-coil region" evidence="1">
    <location>
        <begin position="896"/>
        <end position="923"/>
    </location>
</feature>
<feature type="compositionally biased region" description="Basic residues" evidence="2">
    <location>
        <begin position="854"/>
        <end position="864"/>
    </location>
</feature>
<evidence type="ECO:0000313" key="4">
    <source>
        <dbReference type="EMBL" id="CAG7836871.1"/>
    </source>
</evidence>